<organism evidence="1">
    <name type="scientific">Sesamum calycinum</name>
    <dbReference type="NCBI Taxonomy" id="2727403"/>
    <lineage>
        <taxon>Eukaryota</taxon>
        <taxon>Viridiplantae</taxon>
        <taxon>Streptophyta</taxon>
        <taxon>Embryophyta</taxon>
        <taxon>Tracheophyta</taxon>
        <taxon>Spermatophyta</taxon>
        <taxon>Magnoliopsida</taxon>
        <taxon>eudicotyledons</taxon>
        <taxon>Gunneridae</taxon>
        <taxon>Pentapetalae</taxon>
        <taxon>asterids</taxon>
        <taxon>lamiids</taxon>
        <taxon>Lamiales</taxon>
        <taxon>Pedaliaceae</taxon>
        <taxon>Sesamum</taxon>
    </lineage>
</organism>
<evidence type="ECO:0000313" key="1">
    <source>
        <dbReference type="EMBL" id="KAL0310358.1"/>
    </source>
</evidence>
<reference evidence="1" key="1">
    <citation type="submission" date="2020-06" db="EMBL/GenBank/DDBJ databases">
        <authorList>
            <person name="Li T."/>
            <person name="Hu X."/>
            <person name="Zhang T."/>
            <person name="Song X."/>
            <person name="Zhang H."/>
            <person name="Dai N."/>
            <person name="Sheng W."/>
            <person name="Hou X."/>
            <person name="Wei L."/>
        </authorList>
    </citation>
    <scope>NUCLEOTIDE SEQUENCE</scope>
    <source>
        <strain evidence="1">KEN8</strain>
        <tissue evidence="1">Leaf</tissue>
    </source>
</reference>
<sequence>MTYRIGSSDRGEEWAMRSNRDRMSQCSKGSLVTGQLEEAVEKLGKALALMETEQRNWSPAEKHCSTWCKSLIDTQFPILEVLDLERSRPVHRGWFHSRHPMRSPTLGLARLVCGFCRARVHIGNRLGKFIDKDHGNNNSWGSTMRIRAELDVCKLLVRSHSKMRQTIRGRILSVEMLKIWAMAISNCGETQSAALPGGASQMVQIPMGNAEENQDDQGIGLRRVKIFSPMITHRHESQNQEIEEEQGLLDKATNAEVQNLKWKLEECRLQEEMMWQQCSKAHWLYDRDRNTQFFHASATFKRRPNRNMRIKDAGGRWREDIEGIQETLLEYFHGIFTSSQPLQHELDSVLNTLRPKVTVAINASLLQPFIEQEEAERRGDIRGIAITREAPGVSHLFFVDDIIIFGEAREGPMEAIK</sequence>
<proteinExistence type="predicted"/>
<accession>A0AAW2KXR2</accession>
<evidence type="ECO:0008006" key="2">
    <source>
        <dbReference type="Google" id="ProtNLM"/>
    </source>
</evidence>
<reference evidence="1" key="2">
    <citation type="journal article" date="2024" name="Plant">
        <title>Genomic evolution and insights into agronomic trait innovations of Sesamum species.</title>
        <authorList>
            <person name="Miao H."/>
            <person name="Wang L."/>
            <person name="Qu L."/>
            <person name="Liu H."/>
            <person name="Sun Y."/>
            <person name="Le M."/>
            <person name="Wang Q."/>
            <person name="Wei S."/>
            <person name="Zheng Y."/>
            <person name="Lin W."/>
            <person name="Duan Y."/>
            <person name="Cao H."/>
            <person name="Xiong S."/>
            <person name="Wang X."/>
            <person name="Wei L."/>
            <person name="Li C."/>
            <person name="Ma Q."/>
            <person name="Ju M."/>
            <person name="Zhao R."/>
            <person name="Li G."/>
            <person name="Mu C."/>
            <person name="Tian Q."/>
            <person name="Mei H."/>
            <person name="Zhang T."/>
            <person name="Gao T."/>
            <person name="Zhang H."/>
        </authorList>
    </citation>
    <scope>NUCLEOTIDE SEQUENCE</scope>
    <source>
        <strain evidence="1">KEN8</strain>
    </source>
</reference>
<dbReference type="EMBL" id="JACGWM010000208">
    <property type="protein sequence ID" value="KAL0310358.1"/>
    <property type="molecule type" value="Genomic_DNA"/>
</dbReference>
<protein>
    <recommendedName>
        <fullName evidence="2">Reverse transcriptase</fullName>
    </recommendedName>
</protein>
<name>A0AAW2KXR2_9LAMI</name>
<gene>
    <name evidence="1" type="ORF">Scaly_2935700</name>
</gene>
<dbReference type="AlphaFoldDB" id="A0AAW2KXR2"/>
<comment type="caution">
    <text evidence="1">The sequence shown here is derived from an EMBL/GenBank/DDBJ whole genome shotgun (WGS) entry which is preliminary data.</text>
</comment>